<keyword evidence="1" id="KW-0121">Carboxypeptidase</keyword>
<dbReference type="Proteomes" id="UP000254502">
    <property type="component" value="Unassembled WGS sequence"/>
</dbReference>
<keyword evidence="1" id="KW-0645">Protease</keyword>
<evidence type="ECO:0000313" key="2">
    <source>
        <dbReference type="Proteomes" id="UP000254502"/>
    </source>
</evidence>
<protein>
    <submittedName>
        <fullName evidence="1">Carboxypeptidase, M20(D) family</fullName>
        <ecNumber evidence="1">3.-.-.-</ecNumber>
    </submittedName>
</protein>
<dbReference type="SUPFAM" id="SSF53187">
    <property type="entry name" value="Zn-dependent exopeptidases"/>
    <property type="match status" value="1"/>
</dbReference>
<dbReference type="GO" id="GO:0004180">
    <property type="term" value="F:carboxypeptidase activity"/>
    <property type="evidence" value="ECO:0007669"/>
    <property type="project" value="UniProtKB-KW"/>
</dbReference>
<dbReference type="AlphaFoldDB" id="A0A380DMQ8"/>
<gene>
    <name evidence="1" type="primary">yxeP_1</name>
    <name evidence="1" type="ORF">NCTC5664_00836</name>
</gene>
<dbReference type="PANTHER" id="PTHR11014">
    <property type="entry name" value="PEPTIDASE M20 FAMILY MEMBER"/>
    <property type="match status" value="1"/>
</dbReference>
<dbReference type="PANTHER" id="PTHR11014:SF63">
    <property type="entry name" value="METALLOPEPTIDASE, PUTATIVE (AFU_ORTHOLOGUE AFUA_6G09600)-RELATED"/>
    <property type="match status" value="1"/>
</dbReference>
<dbReference type="InterPro" id="IPR017439">
    <property type="entry name" value="Amidohydrolase"/>
</dbReference>
<dbReference type="InterPro" id="IPR002933">
    <property type="entry name" value="Peptidase_M20"/>
</dbReference>
<reference evidence="1 2" key="1">
    <citation type="submission" date="2018-06" db="EMBL/GenBank/DDBJ databases">
        <authorList>
            <consortium name="Pathogen Informatics"/>
            <person name="Doyle S."/>
        </authorList>
    </citation>
    <scope>NUCLEOTIDE SEQUENCE [LARGE SCALE GENOMIC DNA]</scope>
    <source>
        <strain evidence="1 2">NCTC5664</strain>
    </source>
</reference>
<evidence type="ECO:0000313" key="1">
    <source>
        <dbReference type="EMBL" id="SUK38469.1"/>
    </source>
</evidence>
<sequence length="129" mass="14588">MLQKQTIEKEIKRLSKGLEALYGVTCTLEYNDDYPALYNDPEFTEYVAKTLKEADLEFGVEICEPQPPSEDFAYYAKERPSAFIYTGAAVEDGEIYPHHHPKFNISEKSLLISAEAVGTVVLDYLKGDN</sequence>
<accession>A0A380DMQ8</accession>
<dbReference type="Gene3D" id="3.30.70.360">
    <property type="match status" value="1"/>
</dbReference>
<dbReference type="Gene3D" id="3.40.630.10">
    <property type="entry name" value="Zn peptidases"/>
    <property type="match status" value="1"/>
</dbReference>
<organism evidence="1 2">
    <name type="scientific">Staphylococcus aureus</name>
    <dbReference type="NCBI Taxonomy" id="1280"/>
    <lineage>
        <taxon>Bacteria</taxon>
        <taxon>Bacillati</taxon>
        <taxon>Bacillota</taxon>
        <taxon>Bacilli</taxon>
        <taxon>Bacillales</taxon>
        <taxon>Staphylococcaceae</taxon>
        <taxon>Staphylococcus</taxon>
    </lineage>
</organism>
<dbReference type="Pfam" id="PF01546">
    <property type="entry name" value="Peptidase_M20"/>
    <property type="match status" value="1"/>
</dbReference>
<name>A0A380DMQ8_STAAU</name>
<dbReference type="EMBL" id="UHAQ01000002">
    <property type="protein sequence ID" value="SUK38469.1"/>
    <property type="molecule type" value="Genomic_DNA"/>
</dbReference>
<keyword evidence="1" id="KW-0378">Hydrolase</keyword>
<proteinExistence type="predicted"/>
<dbReference type="EC" id="3.-.-.-" evidence="1"/>